<dbReference type="GO" id="GO:0003700">
    <property type="term" value="F:DNA-binding transcription factor activity"/>
    <property type="evidence" value="ECO:0007669"/>
    <property type="project" value="TreeGrafter"/>
</dbReference>
<feature type="domain" description="HTH iclR-type" evidence="1">
    <location>
        <begin position="18"/>
        <end position="100"/>
    </location>
</feature>
<dbReference type="SUPFAM" id="SSF46785">
    <property type="entry name" value="Winged helix' DNA-binding domain"/>
    <property type="match status" value="1"/>
</dbReference>
<gene>
    <name evidence="2" type="ORF">Csp1_26810</name>
</gene>
<dbReference type="Gene3D" id="1.10.10.10">
    <property type="entry name" value="Winged helix-like DNA-binding domain superfamily/Winged helix DNA-binding domain"/>
    <property type="match status" value="1"/>
</dbReference>
<sequence length="112" mass="12203">MDDNTQKKSGGRLVLGKITAIHDAFILTDPTLTPADIRDRTGLPASTVQRLVAILVEQGFLDRADEGYRADVRMAHWDAPSLQGAELVDTARPVLEALRDETGETAALFQES</sequence>
<keyword evidence="3" id="KW-1185">Reference proteome</keyword>
<evidence type="ECO:0000313" key="2">
    <source>
        <dbReference type="EMBL" id="AWT27424.1"/>
    </source>
</evidence>
<organism evidence="2 3">
    <name type="scientific">Corynebacterium provencense</name>
    <dbReference type="NCBI Taxonomy" id="1737425"/>
    <lineage>
        <taxon>Bacteria</taxon>
        <taxon>Bacillati</taxon>
        <taxon>Actinomycetota</taxon>
        <taxon>Actinomycetes</taxon>
        <taxon>Mycobacteriales</taxon>
        <taxon>Corynebacteriaceae</taxon>
        <taxon>Corynebacterium</taxon>
    </lineage>
</organism>
<dbReference type="Proteomes" id="UP000247696">
    <property type="component" value="Chromosome"/>
</dbReference>
<dbReference type="EMBL" id="CP024988">
    <property type="protein sequence ID" value="AWT27424.1"/>
    <property type="molecule type" value="Genomic_DNA"/>
</dbReference>
<dbReference type="GO" id="GO:0045892">
    <property type="term" value="P:negative regulation of DNA-templated transcription"/>
    <property type="evidence" value="ECO:0007669"/>
    <property type="project" value="TreeGrafter"/>
</dbReference>
<dbReference type="InterPro" id="IPR005471">
    <property type="entry name" value="Tscrpt_reg_IclR_N"/>
</dbReference>
<dbReference type="OrthoDB" id="7274111at2"/>
<dbReference type="SMART" id="SM00346">
    <property type="entry name" value="HTH_ICLR"/>
    <property type="match status" value="1"/>
</dbReference>
<evidence type="ECO:0000313" key="3">
    <source>
        <dbReference type="Proteomes" id="UP000247696"/>
    </source>
</evidence>
<dbReference type="PANTHER" id="PTHR30136">
    <property type="entry name" value="HELIX-TURN-HELIX TRANSCRIPTIONAL REGULATOR, ICLR FAMILY"/>
    <property type="match status" value="1"/>
</dbReference>
<proteinExistence type="predicted"/>
<dbReference type="InterPro" id="IPR036390">
    <property type="entry name" value="WH_DNA-bd_sf"/>
</dbReference>
<dbReference type="GO" id="GO:0003677">
    <property type="term" value="F:DNA binding"/>
    <property type="evidence" value="ECO:0007669"/>
    <property type="project" value="InterPro"/>
</dbReference>
<reference evidence="3" key="1">
    <citation type="submission" date="2017-11" db="EMBL/GenBank/DDBJ databases">
        <title>Otitis media/interna in a cat caused by the recently described species Corynebacterium provencense.</title>
        <authorList>
            <person name="Kittl S."/>
            <person name="Brodard I."/>
            <person name="Rychener L."/>
            <person name="Jores J."/>
            <person name="Roosje P."/>
            <person name="Gobeli Brawand S."/>
        </authorList>
    </citation>
    <scope>NUCLEOTIDE SEQUENCE [LARGE SCALE GENOMIC DNA]</scope>
    <source>
        <strain evidence="3">17KM38</strain>
    </source>
</reference>
<dbReference type="InterPro" id="IPR036388">
    <property type="entry name" value="WH-like_DNA-bd_sf"/>
</dbReference>
<evidence type="ECO:0000259" key="1">
    <source>
        <dbReference type="SMART" id="SM00346"/>
    </source>
</evidence>
<name>A0A2Z3YY02_9CORY</name>
<dbReference type="KEGG" id="cpre:Csp1_26810"/>
<dbReference type="RefSeq" id="WP_110482320.1">
    <property type="nucleotide sequence ID" value="NZ_CP024988.1"/>
</dbReference>
<protein>
    <recommendedName>
        <fullName evidence="1">HTH iclR-type domain-containing protein</fullName>
    </recommendedName>
</protein>
<dbReference type="AlphaFoldDB" id="A0A2Z3YY02"/>
<accession>A0A2Z3YY02</accession>
<dbReference type="PANTHER" id="PTHR30136:SF35">
    <property type="entry name" value="HTH-TYPE TRANSCRIPTIONAL REGULATOR RV1719"/>
    <property type="match status" value="1"/>
</dbReference>
<dbReference type="Pfam" id="PF09339">
    <property type="entry name" value="HTH_IclR"/>
    <property type="match status" value="1"/>
</dbReference>
<dbReference type="InterPro" id="IPR050707">
    <property type="entry name" value="HTH_MetabolicPath_Reg"/>
</dbReference>